<evidence type="ECO:0000256" key="3">
    <source>
        <dbReference type="ARBA" id="ARBA00022833"/>
    </source>
</evidence>
<dbReference type="Pfam" id="PF04082">
    <property type="entry name" value="Fungal_trans"/>
    <property type="match status" value="1"/>
</dbReference>
<organism evidence="10 11">
    <name type="scientific">Talaromyces islandicus</name>
    <name type="common">Penicillium islandicum</name>
    <dbReference type="NCBI Taxonomy" id="28573"/>
    <lineage>
        <taxon>Eukaryota</taxon>
        <taxon>Fungi</taxon>
        <taxon>Dikarya</taxon>
        <taxon>Ascomycota</taxon>
        <taxon>Pezizomycotina</taxon>
        <taxon>Eurotiomycetes</taxon>
        <taxon>Eurotiomycetidae</taxon>
        <taxon>Eurotiales</taxon>
        <taxon>Trichocomaceae</taxon>
        <taxon>Talaromyces</taxon>
        <taxon>Talaromyces sect. Islandici</taxon>
    </lineage>
</organism>
<feature type="region of interest" description="Disordered" evidence="8">
    <location>
        <begin position="168"/>
        <end position="236"/>
    </location>
</feature>
<dbReference type="InterPro" id="IPR036864">
    <property type="entry name" value="Zn2-C6_fun-type_DNA-bd_sf"/>
</dbReference>
<keyword evidence="11" id="KW-1185">Reference proteome</keyword>
<feature type="compositionally biased region" description="Polar residues" evidence="8">
    <location>
        <begin position="657"/>
        <end position="667"/>
    </location>
</feature>
<evidence type="ECO:0000313" key="10">
    <source>
        <dbReference type="EMBL" id="CRG82973.1"/>
    </source>
</evidence>
<dbReference type="PROSITE" id="PS00463">
    <property type="entry name" value="ZN2_CY6_FUNGAL_1"/>
    <property type="match status" value="1"/>
</dbReference>
<dbReference type="OrthoDB" id="2341546at2759"/>
<keyword evidence="5" id="KW-0238">DNA-binding</keyword>
<dbReference type="InterPro" id="IPR001138">
    <property type="entry name" value="Zn2Cys6_DnaBD"/>
</dbReference>
<dbReference type="FunFam" id="4.10.240.10:FF:000003">
    <property type="entry name" value="C6 transcription factor (Leu3)"/>
    <property type="match status" value="1"/>
</dbReference>
<keyword evidence="7" id="KW-0539">Nucleus</keyword>
<evidence type="ECO:0000256" key="5">
    <source>
        <dbReference type="ARBA" id="ARBA00023125"/>
    </source>
</evidence>
<evidence type="ECO:0000256" key="2">
    <source>
        <dbReference type="ARBA" id="ARBA00022723"/>
    </source>
</evidence>
<dbReference type="GO" id="GO:0005634">
    <property type="term" value="C:nucleus"/>
    <property type="evidence" value="ECO:0007669"/>
    <property type="project" value="UniProtKB-SubCell"/>
</dbReference>
<keyword evidence="3" id="KW-0862">Zinc</keyword>
<dbReference type="PANTHER" id="PTHR31845:SF21">
    <property type="entry name" value="REGULATORY PROTEIN LEU3"/>
    <property type="match status" value="1"/>
</dbReference>
<dbReference type="CDD" id="cd12148">
    <property type="entry name" value="fungal_TF_MHR"/>
    <property type="match status" value="1"/>
</dbReference>
<name>A0A0U1LJ29_TALIS</name>
<sequence length="726" mass="81868">MAAAESAELRQTFRAFLPKAGDALFSSYRSKDAAIIIMAGYGPPHILDHMNPEFRRAMAINELVGADTMRSTHVAAARPDPSRPMLAPVLDDKTQPIARKRRGGSRRACNECKQQKLRCDIVQAPSAACSRCKRLNIECKVESSFKRISKRRRNAEMEKEIADLRRRLATGEYPQAENANDEDDMNDSSGEVYYAPHSPPPSSRAQSLSVSVEQQASPMRRPALPPHASSEPAVSRGNSTWTLEEISLSKERITRLFEQYFKFYHPFLPLLDPAKDPEEYFSSSEILAWTIICVSSRRCPQESGLLVSLSGPFSRLLWASISSVPQNYHVVQALCLLCTWPLPTTSQKSDQTFMLSGLMMNLAMQLGLHRPVQPEEFTTFRMEVRGEELKDRLQTWFLCNIVAQNVATGYGQPPSTIYDWALEPASLKAADYRLPEDLKVRLRIEKFCDRVTRSLYNGRPEPSEFISMEKLLLVGVLEDELREMELDFTDNISQINMIHLRAASLHLRYFVFLSSNPRSDDLTNLFIATTTFLGRVLELETSPGNLLIHATNYILQMIVSAAFALMKLLKSPFSRQIDIDHGKFLFNGAISSIRRISVVDNDRPVRLANVISQMWNAGNLGDDALHLGIRSRMSMSHVYDTVWRWRRRFKQQKVTDDSQVSTSNQHNAAGVVGPQPENALNDPSLILSTNFDDNAFMNEASFSDVFDSLNWVFDGIPESFIGAPGM</sequence>
<comment type="subcellular location">
    <subcellularLocation>
        <location evidence="1">Nucleus</location>
    </subcellularLocation>
</comment>
<dbReference type="Pfam" id="PF00172">
    <property type="entry name" value="Zn_clus"/>
    <property type="match status" value="1"/>
</dbReference>
<dbReference type="GO" id="GO:0000976">
    <property type="term" value="F:transcription cis-regulatory region binding"/>
    <property type="evidence" value="ECO:0007669"/>
    <property type="project" value="TreeGrafter"/>
</dbReference>
<evidence type="ECO:0000256" key="1">
    <source>
        <dbReference type="ARBA" id="ARBA00004123"/>
    </source>
</evidence>
<dbReference type="PROSITE" id="PS50048">
    <property type="entry name" value="ZN2_CY6_FUNGAL_2"/>
    <property type="match status" value="1"/>
</dbReference>
<keyword evidence="4" id="KW-0805">Transcription regulation</keyword>
<feature type="compositionally biased region" description="Polar residues" evidence="8">
    <location>
        <begin position="203"/>
        <end position="217"/>
    </location>
</feature>
<evidence type="ECO:0000256" key="6">
    <source>
        <dbReference type="ARBA" id="ARBA00023163"/>
    </source>
</evidence>
<evidence type="ECO:0000256" key="8">
    <source>
        <dbReference type="SAM" id="MobiDB-lite"/>
    </source>
</evidence>
<protein>
    <submittedName>
        <fullName evidence="10">Transcriptional regulatory protein SEF1</fullName>
    </submittedName>
</protein>
<proteinExistence type="predicted"/>
<evidence type="ECO:0000313" key="11">
    <source>
        <dbReference type="Proteomes" id="UP000054383"/>
    </source>
</evidence>
<feature type="domain" description="Zn(2)-C6 fungal-type" evidence="9">
    <location>
        <begin position="108"/>
        <end position="141"/>
    </location>
</feature>
<dbReference type="AlphaFoldDB" id="A0A0U1LJ29"/>
<evidence type="ECO:0000256" key="4">
    <source>
        <dbReference type="ARBA" id="ARBA00023015"/>
    </source>
</evidence>
<dbReference type="GO" id="GO:0008270">
    <property type="term" value="F:zinc ion binding"/>
    <property type="evidence" value="ECO:0007669"/>
    <property type="project" value="InterPro"/>
</dbReference>
<evidence type="ECO:0000259" key="9">
    <source>
        <dbReference type="PROSITE" id="PS50048"/>
    </source>
</evidence>
<dbReference type="SMART" id="SM00066">
    <property type="entry name" value="GAL4"/>
    <property type="match status" value="1"/>
</dbReference>
<dbReference type="PANTHER" id="PTHR31845">
    <property type="entry name" value="FINGER DOMAIN PROTEIN, PUTATIVE-RELATED"/>
    <property type="match status" value="1"/>
</dbReference>
<dbReference type="STRING" id="28573.A0A0U1LJ29"/>
<dbReference type="GO" id="GO:0006351">
    <property type="term" value="P:DNA-templated transcription"/>
    <property type="evidence" value="ECO:0007669"/>
    <property type="project" value="InterPro"/>
</dbReference>
<feature type="region of interest" description="Disordered" evidence="8">
    <location>
        <begin position="654"/>
        <end position="677"/>
    </location>
</feature>
<dbReference type="GO" id="GO:0000981">
    <property type="term" value="F:DNA-binding transcription factor activity, RNA polymerase II-specific"/>
    <property type="evidence" value="ECO:0007669"/>
    <property type="project" value="InterPro"/>
</dbReference>
<evidence type="ECO:0000256" key="7">
    <source>
        <dbReference type="ARBA" id="ARBA00023242"/>
    </source>
</evidence>
<dbReference type="OMA" id="LQTWVIC"/>
<keyword evidence="2" id="KW-0479">Metal-binding</keyword>
<gene>
    <name evidence="10" type="ORF">PISL3812_00320</name>
</gene>
<dbReference type="CDD" id="cd00067">
    <property type="entry name" value="GAL4"/>
    <property type="match status" value="1"/>
</dbReference>
<dbReference type="GO" id="GO:0001216">
    <property type="term" value="F:DNA-binding transcription activator activity"/>
    <property type="evidence" value="ECO:0007669"/>
    <property type="project" value="UniProtKB-ARBA"/>
</dbReference>
<dbReference type="SUPFAM" id="SSF57701">
    <property type="entry name" value="Zn2/Cys6 DNA-binding domain"/>
    <property type="match status" value="1"/>
</dbReference>
<dbReference type="InterPro" id="IPR051089">
    <property type="entry name" value="prtT"/>
</dbReference>
<dbReference type="Proteomes" id="UP000054383">
    <property type="component" value="Unassembled WGS sequence"/>
</dbReference>
<dbReference type="Gene3D" id="4.10.240.10">
    <property type="entry name" value="Zn(2)-C6 fungal-type DNA-binding domain"/>
    <property type="match status" value="1"/>
</dbReference>
<reference evidence="10 11" key="1">
    <citation type="submission" date="2015-04" db="EMBL/GenBank/DDBJ databases">
        <authorList>
            <person name="Syromyatnikov M.Y."/>
            <person name="Popov V.N."/>
        </authorList>
    </citation>
    <scope>NUCLEOTIDE SEQUENCE [LARGE SCALE GENOMIC DNA]</scope>
    <source>
        <strain evidence="10">WF-38-12</strain>
    </source>
</reference>
<accession>A0A0U1LJ29</accession>
<keyword evidence="6" id="KW-0804">Transcription</keyword>
<dbReference type="InterPro" id="IPR007219">
    <property type="entry name" value="XnlR_reg_dom"/>
</dbReference>
<dbReference type="EMBL" id="CVMT01000001">
    <property type="protein sequence ID" value="CRG82973.1"/>
    <property type="molecule type" value="Genomic_DNA"/>
</dbReference>